<keyword evidence="3" id="KW-0131">Cell cycle</keyword>
<comment type="function">
    <text evidence="1">May be involved in MAP kinase activation, epithelial sodium channel (ENaC) down-regulation and cell cycling.</text>
</comment>
<evidence type="ECO:0000259" key="5">
    <source>
        <dbReference type="Pfam" id="PF15063"/>
    </source>
</evidence>
<accession>A0A9Q1CWW9</accession>
<evidence type="ECO:0000256" key="1">
    <source>
        <dbReference type="ARBA" id="ARBA00002403"/>
    </source>
</evidence>
<feature type="region of interest" description="Disordered" evidence="4">
    <location>
        <begin position="94"/>
        <end position="124"/>
    </location>
</feature>
<keyword evidence="7" id="KW-1185">Reference proteome</keyword>
<dbReference type="AlphaFoldDB" id="A0A9Q1CWW9"/>
<comment type="caution">
    <text evidence="6">The sequence shown here is derived from an EMBL/GenBank/DDBJ whole genome shotgun (WGS) entry which is preliminary data.</text>
</comment>
<feature type="region of interest" description="Disordered" evidence="4">
    <location>
        <begin position="1"/>
        <end position="31"/>
    </location>
</feature>
<dbReference type="PANTHER" id="PTHR14350">
    <property type="entry name" value="ARGININE VASOPRESSIN-INDUCED PROTEIN 1"/>
    <property type="match status" value="1"/>
</dbReference>
<evidence type="ECO:0000256" key="2">
    <source>
        <dbReference type="ARBA" id="ARBA00020697"/>
    </source>
</evidence>
<dbReference type="InterPro" id="IPR039579">
    <property type="entry name" value="AVPI1"/>
</dbReference>
<sequence>MEAPASPTPPSLEDPSQPRESPERPERRGRKTAFSHIFQGASLQQIRGLFHAAGDQKAERRAAVVWAQSLIGQRPRTQRWRWRWRRRLMIGQRTQRRRGKLAQAPIGRRTRGRRSRPRAEVTGEAARPACLRSFGHLRINEGVVSSADEGCVVEGETEARTAQQGAAESEGDMEALAESSSDSEPRPDTPRGRLWGGAGSQTQGGERTSEHYLHRILH</sequence>
<feature type="compositionally biased region" description="Basic and acidic residues" evidence="4">
    <location>
        <begin position="207"/>
        <end position="218"/>
    </location>
</feature>
<feature type="compositionally biased region" description="Pro residues" evidence="4">
    <location>
        <begin position="1"/>
        <end position="12"/>
    </location>
</feature>
<feature type="region of interest" description="Disordered" evidence="4">
    <location>
        <begin position="155"/>
        <end position="218"/>
    </location>
</feature>
<evidence type="ECO:0000256" key="4">
    <source>
        <dbReference type="SAM" id="MobiDB-lite"/>
    </source>
</evidence>
<evidence type="ECO:0000313" key="6">
    <source>
        <dbReference type="EMBL" id="KAJ8250731.1"/>
    </source>
</evidence>
<dbReference type="EMBL" id="JAFJMO010000018">
    <property type="protein sequence ID" value="KAJ8250731.1"/>
    <property type="molecule type" value="Genomic_DNA"/>
</dbReference>
<name>A0A9Q1CWW9_CONCO</name>
<gene>
    <name evidence="6" type="ORF">COCON_G00226530</name>
</gene>
<dbReference type="OrthoDB" id="9906905at2759"/>
<feature type="compositionally biased region" description="Basic and acidic residues" evidence="4">
    <location>
        <begin position="16"/>
        <end position="26"/>
    </location>
</feature>
<dbReference type="Pfam" id="PF15063">
    <property type="entry name" value="TC1"/>
    <property type="match status" value="1"/>
</dbReference>
<reference evidence="6" key="1">
    <citation type="journal article" date="2023" name="Science">
        <title>Genome structures resolve the early diversification of teleost fishes.</title>
        <authorList>
            <person name="Parey E."/>
            <person name="Louis A."/>
            <person name="Montfort J."/>
            <person name="Bouchez O."/>
            <person name="Roques C."/>
            <person name="Iampietro C."/>
            <person name="Lluch J."/>
            <person name="Castinel A."/>
            <person name="Donnadieu C."/>
            <person name="Desvignes T."/>
            <person name="Floi Bucao C."/>
            <person name="Jouanno E."/>
            <person name="Wen M."/>
            <person name="Mejri S."/>
            <person name="Dirks R."/>
            <person name="Jansen H."/>
            <person name="Henkel C."/>
            <person name="Chen W.J."/>
            <person name="Zahm M."/>
            <person name="Cabau C."/>
            <person name="Klopp C."/>
            <person name="Thompson A.W."/>
            <person name="Robinson-Rechavi M."/>
            <person name="Braasch I."/>
            <person name="Lecointre G."/>
            <person name="Bobe J."/>
            <person name="Postlethwait J.H."/>
            <person name="Berthelot C."/>
            <person name="Roest Crollius H."/>
            <person name="Guiguen Y."/>
        </authorList>
    </citation>
    <scope>NUCLEOTIDE SEQUENCE</scope>
    <source>
        <strain evidence="6">Concon-B</strain>
    </source>
</reference>
<proteinExistence type="predicted"/>
<dbReference type="InterPro" id="IPR020282">
    <property type="entry name" value="Avpi1/C8orf4_dom"/>
</dbReference>
<dbReference type="Proteomes" id="UP001152803">
    <property type="component" value="Unassembled WGS sequence"/>
</dbReference>
<protein>
    <recommendedName>
        <fullName evidence="2">Arginine vasopressin-induced protein 1</fullName>
    </recommendedName>
</protein>
<evidence type="ECO:0000256" key="3">
    <source>
        <dbReference type="ARBA" id="ARBA00023306"/>
    </source>
</evidence>
<organism evidence="6 7">
    <name type="scientific">Conger conger</name>
    <name type="common">Conger eel</name>
    <name type="synonym">Muraena conger</name>
    <dbReference type="NCBI Taxonomy" id="82655"/>
    <lineage>
        <taxon>Eukaryota</taxon>
        <taxon>Metazoa</taxon>
        <taxon>Chordata</taxon>
        <taxon>Craniata</taxon>
        <taxon>Vertebrata</taxon>
        <taxon>Euteleostomi</taxon>
        <taxon>Actinopterygii</taxon>
        <taxon>Neopterygii</taxon>
        <taxon>Teleostei</taxon>
        <taxon>Anguilliformes</taxon>
        <taxon>Congridae</taxon>
        <taxon>Conger</taxon>
    </lineage>
</organism>
<feature type="domain" description="Arginine vasopressin-induced protein 1/transcriptional and immune response regulator" evidence="5">
    <location>
        <begin position="15"/>
        <end position="69"/>
    </location>
</feature>
<evidence type="ECO:0000313" key="7">
    <source>
        <dbReference type="Proteomes" id="UP001152803"/>
    </source>
</evidence>